<protein>
    <submittedName>
        <fullName evidence="6">Putative thiol methyltransferase 1</fullName>
    </submittedName>
</protein>
<dbReference type="InterPro" id="IPR029063">
    <property type="entry name" value="SAM-dependent_MTases_sf"/>
</dbReference>
<dbReference type="AlphaFoldDB" id="A0A1R1XQH7"/>
<organism evidence="6 7">
    <name type="scientific">Smittium culicis</name>
    <dbReference type="NCBI Taxonomy" id="133412"/>
    <lineage>
        <taxon>Eukaryota</taxon>
        <taxon>Fungi</taxon>
        <taxon>Fungi incertae sedis</taxon>
        <taxon>Zoopagomycota</taxon>
        <taxon>Kickxellomycotina</taxon>
        <taxon>Harpellomycetes</taxon>
        <taxon>Harpellales</taxon>
        <taxon>Legeriomycetaceae</taxon>
        <taxon>Smittium</taxon>
    </lineage>
</organism>
<reference evidence="6 7" key="1">
    <citation type="submission" date="2017-01" db="EMBL/GenBank/DDBJ databases">
        <authorList>
            <person name="Mah S.A."/>
            <person name="Swanson W.J."/>
            <person name="Moy G.W."/>
            <person name="Vacquier V.D."/>
        </authorList>
    </citation>
    <scope>NUCLEOTIDE SEQUENCE [LARGE SCALE GENOMIC DNA]</scope>
    <source>
        <strain evidence="6 7">GSMNP</strain>
    </source>
</reference>
<evidence type="ECO:0000313" key="5">
    <source>
        <dbReference type="EMBL" id="OMJ07324.1"/>
    </source>
</evidence>
<dbReference type="EMBL" id="LSSN01006072">
    <property type="protein sequence ID" value="OMJ07324.1"/>
    <property type="molecule type" value="Genomic_DNA"/>
</dbReference>
<dbReference type="SUPFAM" id="SSF53335">
    <property type="entry name" value="S-adenosyl-L-methionine-dependent methyltransferases"/>
    <property type="match status" value="1"/>
</dbReference>
<evidence type="ECO:0000313" key="6">
    <source>
        <dbReference type="EMBL" id="OMJ16856.1"/>
    </source>
</evidence>
<evidence type="ECO:0000313" key="7">
    <source>
        <dbReference type="Proteomes" id="UP000187283"/>
    </source>
</evidence>
<proteinExistence type="predicted"/>
<name>A0A1R1XQH7_9FUNG</name>
<keyword evidence="7" id="KW-1185">Reference proteome</keyword>
<dbReference type="PROSITE" id="PS51585">
    <property type="entry name" value="SAM_MT_TPMT"/>
    <property type="match status" value="1"/>
</dbReference>
<keyword evidence="2 6" id="KW-0489">Methyltransferase</keyword>
<keyword evidence="1" id="KW-0597">Phosphoprotein</keyword>
<sequence length="207" mass="23507">MEFEQKPAIEYWEHRWANNQASWDFGKTQIALIQLFEEKKFQFPAKANVLVPGCGSGYDAIYFSQLGYDTTGLDFSASAIQKANELAANSQAGPGQLQFVQADFYKFTVPSSLYQIAYDYTFLSTVKPEDRIKWGSRYADLISPGGFLVTLIFPIDFGSEVGPPFQLNKEMCHQVLDPNFDLVYQDLNPNKEPPRTSTSIMAIWKRK</sequence>
<dbReference type="EMBL" id="LSSN01002206">
    <property type="protein sequence ID" value="OMJ16856.1"/>
    <property type="molecule type" value="Genomic_DNA"/>
</dbReference>
<keyword evidence="4" id="KW-0949">S-adenosyl-L-methionine</keyword>
<dbReference type="Pfam" id="PF05724">
    <property type="entry name" value="TPMT"/>
    <property type="match status" value="1"/>
</dbReference>
<dbReference type="InterPro" id="IPR008854">
    <property type="entry name" value="TPMT"/>
</dbReference>
<dbReference type="Gene3D" id="3.40.50.150">
    <property type="entry name" value="Vaccinia Virus protein VP39"/>
    <property type="match status" value="1"/>
</dbReference>
<evidence type="ECO:0000256" key="4">
    <source>
        <dbReference type="ARBA" id="ARBA00022691"/>
    </source>
</evidence>
<evidence type="ECO:0000256" key="1">
    <source>
        <dbReference type="ARBA" id="ARBA00022553"/>
    </source>
</evidence>
<dbReference type="PANTHER" id="PTHR32183:SF6">
    <property type="entry name" value="CYSTEINE SULFINATE DESULFINASE_CYSTEINE DESULFURASE AND RELATED ENZYMES"/>
    <property type="match status" value="1"/>
</dbReference>
<keyword evidence="3 6" id="KW-0808">Transferase</keyword>
<dbReference type="PANTHER" id="PTHR32183">
    <property type="match status" value="1"/>
</dbReference>
<dbReference type="STRING" id="133412.A0A1R1XQH7"/>
<dbReference type="GO" id="GO:0032259">
    <property type="term" value="P:methylation"/>
    <property type="evidence" value="ECO:0007669"/>
    <property type="project" value="UniProtKB-KW"/>
</dbReference>
<evidence type="ECO:0000256" key="2">
    <source>
        <dbReference type="ARBA" id="ARBA00022603"/>
    </source>
</evidence>
<dbReference type="CDD" id="cd02440">
    <property type="entry name" value="AdoMet_MTases"/>
    <property type="match status" value="1"/>
</dbReference>
<dbReference type="OrthoDB" id="276151at2759"/>
<evidence type="ECO:0000256" key="3">
    <source>
        <dbReference type="ARBA" id="ARBA00022679"/>
    </source>
</evidence>
<comment type="caution">
    <text evidence="6">The sequence shown here is derived from an EMBL/GenBank/DDBJ whole genome shotgun (WGS) entry which is preliminary data.</text>
</comment>
<dbReference type="GO" id="GO:0008757">
    <property type="term" value="F:S-adenosylmethionine-dependent methyltransferase activity"/>
    <property type="evidence" value="ECO:0007669"/>
    <property type="project" value="InterPro"/>
</dbReference>
<accession>A0A1R1XQH7</accession>
<gene>
    <name evidence="5" type="ORF">AYI70_g12266</name>
    <name evidence="6" type="ORF">AYI70_g6332</name>
</gene>
<dbReference type="Proteomes" id="UP000187283">
    <property type="component" value="Unassembled WGS sequence"/>
</dbReference>